<dbReference type="InterPro" id="IPR026585">
    <property type="entry name" value="GlgE"/>
</dbReference>
<dbReference type="InterPro" id="IPR006047">
    <property type="entry name" value="GH13_cat_dom"/>
</dbReference>
<dbReference type="InterPro" id="IPR013780">
    <property type="entry name" value="Glyco_hydro_b"/>
</dbReference>
<feature type="active site" description="Nucleophile" evidence="6">
    <location>
        <position position="386"/>
    </location>
</feature>
<evidence type="ECO:0000256" key="6">
    <source>
        <dbReference type="HAMAP-Rule" id="MF_02124"/>
    </source>
</evidence>
<keyword evidence="2 6" id="KW-0328">Glycosyltransferase</keyword>
<feature type="region of interest" description="Disordered" evidence="7">
    <location>
        <begin position="251"/>
        <end position="277"/>
    </location>
</feature>
<evidence type="ECO:0000259" key="8">
    <source>
        <dbReference type="SMART" id="SM00642"/>
    </source>
</evidence>
<keyword evidence="4 6" id="KW-0119">Carbohydrate metabolism</keyword>
<comment type="function">
    <text evidence="6">Maltosyltransferase that uses maltose 1-phosphate (M1P) as the sugar donor to elongate linear or branched alpha-(1-&gt;4)-glucans. Is involved in a branched alpha-glucan biosynthetic pathway from trehalose, together with TreS, Mak and GlgB.</text>
</comment>
<evidence type="ECO:0000256" key="7">
    <source>
        <dbReference type="SAM" id="MobiDB-lite"/>
    </source>
</evidence>
<evidence type="ECO:0000256" key="5">
    <source>
        <dbReference type="ARBA" id="ARBA00048735"/>
    </source>
</evidence>
<reference evidence="9 10" key="1">
    <citation type="submission" date="2016-10" db="EMBL/GenBank/DDBJ databases">
        <authorList>
            <person name="de Groot N.N."/>
        </authorList>
    </citation>
    <scope>NUCLEOTIDE SEQUENCE [LARGE SCALE GENOMIC DNA]</scope>
    <source>
        <strain evidence="9 10">ASO4-2</strain>
    </source>
</reference>
<accession>A0A1G6AHE8</accession>
<dbReference type="InterPro" id="IPR049171">
    <property type="entry name" value="GLGE_C"/>
</dbReference>
<feature type="domain" description="Glycosyl hydrolase family 13 catalytic" evidence="8">
    <location>
        <begin position="207"/>
        <end position="552"/>
    </location>
</feature>
<dbReference type="EC" id="2.4.99.16" evidence="6"/>
<keyword evidence="10" id="KW-1185">Reference proteome</keyword>
<comment type="similarity">
    <text evidence="6">Belongs to the glycosyl hydrolase 13 family. GlgE subfamily.</text>
</comment>
<dbReference type="GO" id="GO:0030979">
    <property type="term" value="P:alpha-glucan biosynthetic process"/>
    <property type="evidence" value="ECO:0007669"/>
    <property type="project" value="UniProtKB-UniRule"/>
</dbReference>
<proteinExistence type="inferred from homology"/>
<evidence type="ECO:0000256" key="4">
    <source>
        <dbReference type="ARBA" id="ARBA00023277"/>
    </source>
</evidence>
<dbReference type="Gene3D" id="3.20.20.80">
    <property type="entry name" value="Glycosidases"/>
    <property type="match status" value="1"/>
</dbReference>
<sequence length="667" mass="77008">MQRFNGRRRVVIEHVRPEIEEGMFAAKRVAGEDLLVRADIFTDGHDLIQARLHFRPLGEEKWEIHPMKALPNDLWEARVVPESPGEYEYTLDAWVDHFSTVLHGIHKKLDAGQDISVDLLIAASVLRSTASRAGAEGISEQAASLLLETAAELEKGLSPKQGLALLEDPRLQRAVHACPDPELITTYPRILRLYVERPKALYSTWYELFPRSWSPEPDKHGTLRDVARLLPEIAKMGFDVLYLPPIHPIGRSNRKGKNNATEAQPGDPGSPWAIGAEEGGHTALHPELGTWDDFDELVARARSHDLEIALDLAYQCAPDHPYVRDHPDWFQWRPDGTVQYAENPPKKYQDVLPFHFETHDWEALWQELADVVRFWINKGILIFRVDNPHTKPFAFWHWLIATIRKEHPDVIFLAEAFTRPRIMGRLGKLGFSQSYTYFTWRNTKYELTEYMTELTRTDMRDYFRPNFWPNTPDILPEYLQYGGRPAFVIRLILAATLSSSYGIYGPAFELCVAEAVPGKEEYLHSEKYECRQWNWDQPGNLKELITRVNRIRRNHVALQRTDNLQFVPVNNDSIISYLKYSADGEDTLLVVVTLDPFQPQTGQLNLPMEELGLAEGRPFLLFDELTGERFIWQSRYPILALNPHSLPARILSLKRTMKREQDFDYFL</sequence>
<dbReference type="HAMAP" id="MF_02124">
    <property type="entry name" value="GlgE"/>
    <property type="match status" value="1"/>
</dbReference>
<comment type="subunit">
    <text evidence="1 6">Homodimer.</text>
</comment>
<evidence type="ECO:0000313" key="10">
    <source>
        <dbReference type="Proteomes" id="UP000198771"/>
    </source>
</evidence>
<dbReference type="Gene3D" id="1.20.58.80">
    <property type="entry name" value="Phosphotransferase system, lactose/cellobiose-type IIA subunit"/>
    <property type="match status" value="1"/>
</dbReference>
<dbReference type="Gene3D" id="2.60.40.1180">
    <property type="entry name" value="Golgi alpha-mannosidase II"/>
    <property type="match status" value="1"/>
</dbReference>
<dbReference type="SUPFAM" id="SSF51445">
    <property type="entry name" value="(Trans)glycosidases"/>
    <property type="match status" value="1"/>
</dbReference>
<feature type="binding site" evidence="6">
    <location>
        <position position="315"/>
    </location>
    <ligand>
        <name>alpha-maltose 1-phosphate</name>
        <dbReference type="ChEBI" id="CHEBI:63576"/>
    </ligand>
</feature>
<dbReference type="PANTHER" id="PTHR47786">
    <property type="entry name" value="ALPHA-1,4-GLUCAN:MALTOSE-1-PHOSPHATE MALTOSYLTRANSFERASE"/>
    <property type="match status" value="1"/>
</dbReference>
<comment type="catalytic activity">
    <reaction evidence="5 6">
        <text>alpha-maltose 1-phosphate + [(1-&gt;4)-alpha-D-glucosyl](n) = [(1-&gt;4)-alpha-D-glucosyl](n+2) + phosphate</text>
        <dbReference type="Rhea" id="RHEA:42692"/>
        <dbReference type="Rhea" id="RHEA-COMP:9584"/>
        <dbReference type="Rhea" id="RHEA-COMP:10183"/>
        <dbReference type="ChEBI" id="CHEBI:15444"/>
        <dbReference type="ChEBI" id="CHEBI:43474"/>
        <dbReference type="ChEBI" id="CHEBI:63576"/>
        <dbReference type="EC" id="2.4.99.16"/>
    </reaction>
</comment>
<dbReference type="InterPro" id="IPR017853">
    <property type="entry name" value="GH"/>
</dbReference>
<evidence type="ECO:0000313" key="9">
    <source>
        <dbReference type="EMBL" id="SDB07847.1"/>
    </source>
</evidence>
<protein>
    <recommendedName>
        <fullName evidence="6">Alpha-1,4-glucan:maltose-1-phosphate maltosyltransferase</fullName>
        <shortName evidence="6">GMPMT</shortName>
        <ecNumber evidence="6">2.4.99.16</ecNumber>
    </recommendedName>
    <alternativeName>
        <fullName evidence="6">(1-&gt;4)-alpha-D-glucan:maltose-1-phosphate alpha-D-maltosyltransferase</fullName>
    </alternativeName>
</protein>
<feature type="site" description="Transition state stabilizer" evidence="6">
    <location>
        <position position="473"/>
    </location>
</feature>
<dbReference type="AlphaFoldDB" id="A0A1G6AHE8"/>
<feature type="binding site" evidence="6">
    <location>
        <position position="350"/>
    </location>
    <ligand>
        <name>alpha-maltose 1-phosphate</name>
        <dbReference type="ChEBI" id="CHEBI:63576"/>
    </ligand>
</feature>
<dbReference type="CDD" id="cd11344">
    <property type="entry name" value="AmyAc_GlgE_like"/>
    <property type="match status" value="1"/>
</dbReference>
<feature type="binding site" evidence="6">
    <location>
        <position position="387"/>
    </location>
    <ligand>
        <name>alpha-maltose 1-phosphate</name>
        <dbReference type="ChEBI" id="CHEBI:63576"/>
    </ligand>
</feature>
<dbReference type="GO" id="GO:0004553">
    <property type="term" value="F:hydrolase activity, hydrolyzing O-glycosyl compounds"/>
    <property type="evidence" value="ECO:0007669"/>
    <property type="project" value="InterPro"/>
</dbReference>
<dbReference type="SMART" id="SM00642">
    <property type="entry name" value="Aamy"/>
    <property type="match status" value="1"/>
</dbReference>
<feature type="active site" description="Proton donor" evidence="6">
    <location>
        <position position="415"/>
    </location>
</feature>
<organism evidence="9 10">
    <name type="scientific">Desulfonatronum thiosulfatophilum</name>
    <dbReference type="NCBI Taxonomy" id="617002"/>
    <lineage>
        <taxon>Bacteria</taxon>
        <taxon>Pseudomonadati</taxon>
        <taxon>Thermodesulfobacteriota</taxon>
        <taxon>Desulfovibrionia</taxon>
        <taxon>Desulfovibrionales</taxon>
        <taxon>Desulfonatronaceae</taxon>
        <taxon>Desulfonatronum</taxon>
    </lineage>
</organism>
<dbReference type="Pfam" id="PF21702">
    <property type="entry name" value="GLGE_C"/>
    <property type="match status" value="1"/>
</dbReference>
<dbReference type="GO" id="GO:0016758">
    <property type="term" value="F:hexosyltransferase activity"/>
    <property type="evidence" value="ECO:0007669"/>
    <property type="project" value="UniProtKB-UniRule"/>
</dbReference>
<dbReference type="PANTHER" id="PTHR47786:SF2">
    <property type="entry name" value="GLYCOSYL HYDROLASE FAMILY 13 CATALYTIC DOMAIN-CONTAINING PROTEIN"/>
    <property type="match status" value="1"/>
</dbReference>
<dbReference type="Proteomes" id="UP000198771">
    <property type="component" value="Unassembled WGS sequence"/>
</dbReference>
<feature type="binding site" evidence="6">
    <location>
        <begin position="527"/>
        <end position="528"/>
    </location>
    <ligand>
        <name>alpha-maltose 1-phosphate</name>
        <dbReference type="ChEBI" id="CHEBI:63576"/>
    </ligand>
</feature>
<gene>
    <name evidence="6" type="primary">glgE</name>
    <name evidence="9" type="ORF">SAMN05660653_00340</name>
</gene>
<dbReference type="Gene3D" id="2.60.40.10">
    <property type="entry name" value="Immunoglobulins"/>
    <property type="match status" value="1"/>
</dbReference>
<evidence type="ECO:0000256" key="2">
    <source>
        <dbReference type="ARBA" id="ARBA00022676"/>
    </source>
</evidence>
<evidence type="ECO:0000256" key="1">
    <source>
        <dbReference type="ARBA" id="ARBA00011738"/>
    </source>
</evidence>
<keyword evidence="3 6" id="KW-0808">Transferase</keyword>
<name>A0A1G6AHE8_9BACT</name>
<dbReference type="InterPro" id="IPR013783">
    <property type="entry name" value="Ig-like_fold"/>
</dbReference>
<evidence type="ECO:0000256" key="3">
    <source>
        <dbReference type="ARBA" id="ARBA00022679"/>
    </source>
</evidence>
<dbReference type="RefSeq" id="WP_092116601.1">
    <property type="nucleotide sequence ID" value="NZ_FMXO01000002.1"/>
</dbReference>
<dbReference type="Pfam" id="PF11896">
    <property type="entry name" value="GlgE_dom_N_S"/>
    <property type="match status" value="1"/>
</dbReference>
<dbReference type="OrthoDB" id="9805159at2"/>
<dbReference type="STRING" id="617002.SAMN05660653_00340"/>
<feature type="binding site" evidence="6">
    <location>
        <position position="255"/>
    </location>
    <ligand>
        <name>alpha-maltose 1-phosphate</name>
        <dbReference type="ChEBI" id="CHEBI:63576"/>
    </ligand>
</feature>
<dbReference type="EMBL" id="FMXO01000002">
    <property type="protein sequence ID" value="SDB07847.1"/>
    <property type="molecule type" value="Genomic_DNA"/>
</dbReference>
<dbReference type="InterPro" id="IPR021828">
    <property type="entry name" value="GlgE_dom_N/S"/>
</dbReference>